<dbReference type="GO" id="GO:0005737">
    <property type="term" value="C:cytoplasm"/>
    <property type="evidence" value="ECO:0007669"/>
    <property type="project" value="TreeGrafter"/>
</dbReference>
<dbReference type="Proteomes" id="UP000054047">
    <property type="component" value="Unassembled WGS sequence"/>
</dbReference>
<sequence length="100" mass="11554">MTEISGREAKPSRLQVLDDPNDNYLYMVFEFVEKGSILEVPTDKPLDEDCAWKYFRDTLRGLEYLHYQKIIHRDIKPSNLLLSDAGHVKVSAGSCFISKF</sequence>
<dbReference type="InterPro" id="IPR053235">
    <property type="entry name" value="Ser_Thr_kinase"/>
</dbReference>
<name>A0A0C2F5I5_9BILA</name>
<dbReference type="Gene3D" id="1.10.510.10">
    <property type="entry name" value="Transferase(Phosphotransferase) domain 1"/>
    <property type="match status" value="1"/>
</dbReference>
<accession>A0A0C2F5I5</accession>
<protein>
    <recommendedName>
        <fullName evidence="1">Protein kinase domain-containing protein</fullName>
    </recommendedName>
</protein>
<evidence type="ECO:0000313" key="3">
    <source>
        <dbReference type="Proteomes" id="UP000054047"/>
    </source>
</evidence>
<dbReference type="InterPro" id="IPR011009">
    <property type="entry name" value="Kinase-like_dom_sf"/>
</dbReference>
<dbReference type="GO" id="GO:0004674">
    <property type="term" value="F:protein serine/threonine kinase activity"/>
    <property type="evidence" value="ECO:0007669"/>
    <property type="project" value="TreeGrafter"/>
</dbReference>
<feature type="domain" description="Protein kinase" evidence="1">
    <location>
        <begin position="1"/>
        <end position="100"/>
    </location>
</feature>
<evidence type="ECO:0000313" key="2">
    <source>
        <dbReference type="EMBL" id="KIH43810.1"/>
    </source>
</evidence>
<gene>
    <name evidence="2" type="ORF">ANCDUO_26178</name>
</gene>
<reference evidence="2 3" key="1">
    <citation type="submission" date="2013-12" db="EMBL/GenBank/DDBJ databases">
        <title>Draft genome of the parsitic nematode Ancylostoma duodenale.</title>
        <authorList>
            <person name="Mitreva M."/>
        </authorList>
    </citation>
    <scope>NUCLEOTIDE SEQUENCE [LARGE SCALE GENOMIC DNA]</scope>
    <source>
        <strain evidence="2 3">Zhejiang</strain>
    </source>
</reference>
<organism evidence="2 3">
    <name type="scientific">Ancylostoma duodenale</name>
    <dbReference type="NCBI Taxonomy" id="51022"/>
    <lineage>
        <taxon>Eukaryota</taxon>
        <taxon>Metazoa</taxon>
        <taxon>Ecdysozoa</taxon>
        <taxon>Nematoda</taxon>
        <taxon>Chromadorea</taxon>
        <taxon>Rhabditida</taxon>
        <taxon>Rhabditina</taxon>
        <taxon>Rhabditomorpha</taxon>
        <taxon>Strongyloidea</taxon>
        <taxon>Ancylostomatidae</taxon>
        <taxon>Ancylostomatinae</taxon>
        <taxon>Ancylostoma</taxon>
    </lineage>
</organism>
<keyword evidence="3" id="KW-1185">Reference proteome</keyword>
<dbReference type="InterPro" id="IPR008271">
    <property type="entry name" value="Ser/Thr_kinase_AS"/>
</dbReference>
<dbReference type="SUPFAM" id="SSF56112">
    <property type="entry name" value="Protein kinase-like (PK-like)"/>
    <property type="match status" value="1"/>
</dbReference>
<dbReference type="PANTHER" id="PTHR24361">
    <property type="entry name" value="MITOGEN-ACTIVATED KINASE KINASE KINASE"/>
    <property type="match status" value="1"/>
</dbReference>
<evidence type="ECO:0000259" key="1">
    <source>
        <dbReference type="PROSITE" id="PS50011"/>
    </source>
</evidence>
<dbReference type="Pfam" id="PF00069">
    <property type="entry name" value="Pkinase"/>
    <property type="match status" value="1"/>
</dbReference>
<dbReference type="OrthoDB" id="68483at2759"/>
<proteinExistence type="predicted"/>
<dbReference type="InterPro" id="IPR000719">
    <property type="entry name" value="Prot_kinase_dom"/>
</dbReference>
<dbReference type="GO" id="GO:0005524">
    <property type="term" value="F:ATP binding"/>
    <property type="evidence" value="ECO:0007669"/>
    <property type="project" value="InterPro"/>
</dbReference>
<dbReference type="EMBL" id="KN782671">
    <property type="protein sequence ID" value="KIH43810.1"/>
    <property type="molecule type" value="Genomic_DNA"/>
</dbReference>
<dbReference type="PROSITE" id="PS00108">
    <property type="entry name" value="PROTEIN_KINASE_ST"/>
    <property type="match status" value="1"/>
</dbReference>
<dbReference type="PROSITE" id="PS50011">
    <property type="entry name" value="PROTEIN_KINASE_DOM"/>
    <property type="match status" value="1"/>
</dbReference>
<dbReference type="AlphaFoldDB" id="A0A0C2F5I5"/>